<proteinExistence type="predicted"/>
<dbReference type="SUPFAM" id="SSF55136">
    <property type="entry name" value="Probable bacterial effector-binding domain"/>
    <property type="match status" value="1"/>
</dbReference>
<gene>
    <name evidence="3" type="ORF">SAMN05216290_3657</name>
</gene>
<feature type="domain" description="AraC effector-binding" evidence="2">
    <location>
        <begin position="1"/>
        <end position="157"/>
    </location>
</feature>
<reference evidence="4" key="1">
    <citation type="submission" date="2016-10" db="EMBL/GenBank/DDBJ databases">
        <authorList>
            <person name="Varghese N."/>
            <person name="Submissions S."/>
        </authorList>
    </citation>
    <scope>NUCLEOTIDE SEQUENCE [LARGE SCALE GENOMIC DNA]</scope>
    <source>
        <strain evidence="4">CGMCC 1.12402</strain>
    </source>
</reference>
<dbReference type="InterPro" id="IPR029442">
    <property type="entry name" value="GyrI-like"/>
</dbReference>
<dbReference type="Gene3D" id="3.20.80.10">
    <property type="entry name" value="Regulatory factor, effector binding domain"/>
    <property type="match status" value="1"/>
</dbReference>
<feature type="region of interest" description="Disordered" evidence="1">
    <location>
        <begin position="141"/>
        <end position="162"/>
    </location>
</feature>
<dbReference type="EMBL" id="FOIR01000004">
    <property type="protein sequence ID" value="SEW40951.1"/>
    <property type="molecule type" value="Genomic_DNA"/>
</dbReference>
<evidence type="ECO:0000313" key="4">
    <source>
        <dbReference type="Proteomes" id="UP000199437"/>
    </source>
</evidence>
<dbReference type="AlphaFoldDB" id="A0A1I0RJL2"/>
<protein>
    <submittedName>
        <fullName evidence="3">AraC family transcriptional regulator</fullName>
    </submittedName>
</protein>
<dbReference type="GeneID" id="99988327"/>
<dbReference type="RefSeq" id="WP_090260556.1">
    <property type="nucleotide sequence ID" value="NZ_FOIR01000004.1"/>
</dbReference>
<dbReference type="PANTHER" id="PTHR36444">
    <property type="entry name" value="TRANSCRIPTIONAL REGULATOR PROTEIN YOBU-RELATED"/>
    <property type="match status" value="1"/>
</dbReference>
<evidence type="ECO:0000259" key="2">
    <source>
        <dbReference type="SMART" id="SM00871"/>
    </source>
</evidence>
<dbReference type="Pfam" id="PF06445">
    <property type="entry name" value="GyrI-like"/>
    <property type="match status" value="1"/>
</dbReference>
<sequence>MECRIETMPETKFVGQKALMSLTDNKTVAIWRNFMPKRSEIQNQLGTELYSIEVYSSDYFKGFDPAKRFEKWAAVAVESLDGQPEEMHHLVIPEGNYAVFAYKGSSAEAGKAYQYIFREWLPSSEYELDHRPHFAVMGEKYKNNDPESEEELWVPVKDKTTS</sequence>
<evidence type="ECO:0000313" key="3">
    <source>
        <dbReference type="EMBL" id="SEW40951.1"/>
    </source>
</evidence>
<name>A0A1I0RJL2_9BACT</name>
<evidence type="ECO:0000256" key="1">
    <source>
        <dbReference type="SAM" id="MobiDB-lite"/>
    </source>
</evidence>
<dbReference type="PANTHER" id="PTHR36444:SF2">
    <property type="entry name" value="TRANSCRIPTIONAL REGULATOR PROTEIN YOBU-RELATED"/>
    <property type="match status" value="1"/>
</dbReference>
<dbReference type="InterPro" id="IPR010499">
    <property type="entry name" value="AraC_E-bd"/>
</dbReference>
<dbReference type="InterPro" id="IPR011256">
    <property type="entry name" value="Reg_factor_effector_dom_sf"/>
</dbReference>
<organism evidence="3 4">
    <name type="scientific">Roseivirga pacifica</name>
    <dbReference type="NCBI Taxonomy" id="1267423"/>
    <lineage>
        <taxon>Bacteria</taxon>
        <taxon>Pseudomonadati</taxon>
        <taxon>Bacteroidota</taxon>
        <taxon>Cytophagia</taxon>
        <taxon>Cytophagales</taxon>
        <taxon>Roseivirgaceae</taxon>
        <taxon>Roseivirga</taxon>
    </lineage>
</organism>
<dbReference type="STRING" id="1267423.SAMN05216290_3657"/>
<keyword evidence="4" id="KW-1185">Reference proteome</keyword>
<dbReference type="InterPro" id="IPR053182">
    <property type="entry name" value="YobU-like_regulator"/>
</dbReference>
<dbReference type="Proteomes" id="UP000199437">
    <property type="component" value="Unassembled WGS sequence"/>
</dbReference>
<dbReference type="OrthoDB" id="8560232at2"/>
<dbReference type="SMART" id="SM00871">
    <property type="entry name" value="AraC_E_bind"/>
    <property type="match status" value="1"/>
</dbReference>
<accession>A0A1I0RJL2</accession>